<organism evidence="2 3">
    <name type="scientific">Anatilimnocola aggregata</name>
    <dbReference type="NCBI Taxonomy" id="2528021"/>
    <lineage>
        <taxon>Bacteria</taxon>
        <taxon>Pseudomonadati</taxon>
        <taxon>Planctomycetota</taxon>
        <taxon>Planctomycetia</taxon>
        <taxon>Pirellulales</taxon>
        <taxon>Pirellulaceae</taxon>
        <taxon>Anatilimnocola</taxon>
    </lineage>
</organism>
<dbReference type="Proteomes" id="UP000315017">
    <property type="component" value="Chromosome"/>
</dbReference>
<protein>
    <submittedName>
        <fullName evidence="2">Uncharacterized protein</fullName>
    </submittedName>
</protein>
<dbReference type="AlphaFoldDB" id="A0A517YGC3"/>
<evidence type="ECO:0000313" key="3">
    <source>
        <dbReference type="Proteomes" id="UP000315017"/>
    </source>
</evidence>
<evidence type="ECO:0000256" key="1">
    <source>
        <dbReference type="SAM" id="MobiDB-lite"/>
    </source>
</evidence>
<feature type="compositionally biased region" description="Basic and acidic residues" evidence="1">
    <location>
        <begin position="148"/>
        <end position="157"/>
    </location>
</feature>
<dbReference type="KEGG" id="aagg:ETAA8_43830"/>
<feature type="region of interest" description="Disordered" evidence="1">
    <location>
        <begin position="142"/>
        <end position="166"/>
    </location>
</feature>
<keyword evidence="3" id="KW-1185">Reference proteome</keyword>
<name>A0A517YGC3_9BACT</name>
<proteinExistence type="predicted"/>
<gene>
    <name evidence="2" type="ORF">ETAA8_43830</name>
</gene>
<reference evidence="2 3" key="1">
    <citation type="submission" date="2019-02" db="EMBL/GenBank/DDBJ databases">
        <title>Deep-cultivation of Planctomycetes and their phenomic and genomic characterization uncovers novel biology.</title>
        <authorList>
            <person name="Wiegand S."/>
            <person name="Jogler M."/>
            <person name="Boedeker C."/>
            <person name="Pinto D."/>
            <person name="Vollmers J."/>
            <person name="Rivas-Marin E."/>
            <person name="Kohn T."/>
            <person name="Peeters S.H."/>
            <person name="Heuer A."/>
            <person name="Rast P."/>
            <person name="Oberbeckmann S."/>
            <person name="Bunk B."/>
            <person name="Jeske O."/>
            <person name="Meyerdierks A."/>
            <person name="Storesund J.E."/>
            <person name="Kallscheuer N."/>
            <person name="Luecker S."/>
            <person name="Lage O.M."/>
            <person name="Pohl T."/>
            <person name="Merkel B.J."/>
            <person name="Hornburger P."/>
            <person name="Mueller R.-W."/>
            <person name="Bruemmer F."/>
            <person name="Labrenz M."/>
            <person name="Spormann A.M."/>
            <person name="Op den Camp H."/>
            <person name="Overmann J."/>
            <person name="Amann R."/>
            <person name="Jetten M.S.M."/>
            <person name="Mascher T."/>
            <person name="Medema M.H."/>
            <person name="Devos D.P."/>
            <person name="Kaster A.-K."/>
            <person name="Ovreas L."/>
            <person name="Rohde M."/>
            <person name="Galperin M.Y."/>
            <person name="Jogler C."/>
        </authorList>
    </citation>
    <scope>NUCLEOTIDE SEQUENCE [LARGE SCALE GENOMIC DNA]</scope>
    <source>
        <strain evidence="2 3">ETA_A8</strain>
    </source>
</reference>
<dbReference type="EMBL" id="CP036274">
    <property type="protein sequence ID" value="QDU29276.1"/>
    <property type="molecule type" value="Genomic_DNA"/>
</dbReference>
<evidence type="ECO:0000313" key="2">
    <source>
        <dbReference type="EMBL" id="QDU29276.1"/>
    </source>
</evidence>
<accession>A0A517YGC3</accession>
<sequence length="186" mass="20653">MLPCVECWACGMVGHVKIGFADEPISGISSRAECHDIRDFSREFSPPKTREPSIGHVQHFGIPWGRLDGGIFDTFDNQQSLRSVQILRMVWADSSLDRHQSMAATDWLQLWQRRARLAAKRACRAAALAAWSRFGTSAPCQSTSRLVSGHETRRAEDENCTGPRKTRPASLPLPMCRPCSGTATDV</sequence>